<dbReference type="PANTHER" id="PTHR12743">
    <property type="entry name" value="CYTOCHROME C1 HEME LYASE"/>
    <property type="match status" value="1"/>
</dbReference>
<dbReference type="SMART" id="SM00939">
    <property type="entry name" value="PepX_C"/>
    <property type="match status" value="1"/>
</dbReference>
<evidence type="ECO:0000256" key="4">
    <source>
        <dbReference type="ARBA" id="ARBA00022617"/>
    </source>
</evidence>
<feature type="compositionally biased region" description="Polar residues" evidence="12">
    <location>
        <begin position="757"/>
        <end position="768"/>
    </location>
</feature>
<keyword evidence="15" id="KW-1185">Reference proteome</keyword>
<dbReference type="GO" id="GO:0046872">
    <property type="term" value="F:metal ion binding"/>
    <property type="evidence" value="ECO:0007669"/>
    <property type="project" value="UniProtKB-KW"/>
</dbReference>
<accession>A0AAD9EI72</accession>
<dbReference type="GO" id="GO:0005743">
    <property type="term" value="C:mitochondrial inner membrane"/>
    <property type="evidence" value="ECO:0007669"/>
    <property type="project" value="UniProtKB-SubCell"/>
</dbReference>
<sequence length="991" mass="110059">MPSNQPFQVANLRIEKPSVGHNGYVGFEHRTEVLPKGWNKFQSRALDSDIFVEHDLGIKVRDGCTLYCDVFRPHKYPTKVPAIVCWSPFGKKHNGIGMMKKIRWGVGVPDGCLSGLERFEGPDPAEYCPQGFAIVNVDARGAGHSDGDIVIMGTQEGEDGHDVIEALARMDWCNGSVGLAGNSHLGIVQWFIAATQPPSLKAIAPWEACGDLYREQFVRGGAWDNGLFDLITKQVIRGHNGLEDFREMYRRCQTMNHYWADKRADIKKISIPTYVVASYSTFMHTMGSVRGWLDVQTNEKWLRWDPYQEWYDLWVVKESRDELAQFFGYYLKGEKSNGWDKTPKVRMSSLNFGNREPIYPIVEDDFPLPRTEYREMFFREDGTLSSSPATSDSAVKYDAEAGSGDTSGFVGFKHTFTSQTRLMGLPKAVVYMSCDELDDMVIYVLIRKLDRDGHEMMNLNIPWKAAPYCRMEDIPLDEMSNLLLYFGPLGVLRASQRAIDSSMSIHPQYPFHTHSKADKIPPGEVVKLEIGLWAMGIDFEEGESLRVQISGQSPMIPEYKEAKAAPVEDKNKGFHKVHIGPEYPSRIILPQHPPATDLLASTLGKHHRPPPSSTMSTATTDLPDLILLTQPAQPPPAKMADPKDGETCPVDHKAREAWLQHARAAAPNDAAAASPAPPHPIPTQTPPPTQSWTQSLLSYTSFSGTSSPTAGAGADACPVDHKSREAWLQQARAANANAAPHPHEQPHALPPQAQEPSPSTKSWTQTLRSYVPFTSSPPPPPAQPSPTGRNPLDTYREVSTIPRTSTSSYPYDAPSASAPPPTTLQSSHGAPSNNEQETGADAATGNWVYPSEKMFFEAMKRKGHDTRAADMRTVVPIHNAVNERAWKEIKEWEAPYTQGTACDGPRLHSFAGLSTNMSPKARLNTLLGYQAPFDRHDWVIDRCGVQVDYVIDFYAGRPDAQGKPSFYLDVRPKLNSWEGVKMRALRGAGLA</sequence>
<dbReference type="InterPro" id="IPR013736">
    <property type="entry name" value="Xaa-Pro_dipept_C"/>
</dbReference>
<evidence type="ECO:0000313" key="15">
    <source>
        <dbReference type="Proteomes" id="UP001243330"/>
    </source>
</evidence>
<organism evidence="14 15">
    <name type="scientific">Colletotrichum chrysophilum</name>
    <dbReference type="NCBI Taxonomy" id="1836956"/>
    <lineage>
        <taxon>Eukaryota</taxon>
        <taxon>Fungi</taxon>
        <taxon>Dikarya</taxon>
        <taxon>Ascomycota</taxon>
        <taxon>Pezizomycotina</taxon>
        <taxon>Sordariomycetes</taxon>
        <taxon>Hypocreomycetidae</taxon>
        <taxon>Glomerellales</taxon>
        <taxon>Glomerellaceae</taxon>
        <taxon>Colletotrichum</taxon>
        <taxon>Colletotrichum gloeosporioides species complex</taxon>
    </lineage>
</organism>
<keyword evidence="5" id="KW-0479">Metal-binding</keyword>
<keyword evidence="7" id="KW-0378">Hydrolase</keyword>
<evidence type="ECO:0000256" key="12">
    <source>
        <dbReference type="SAM" id="MobiDB-lite"/>
    </source>
</evidence>
<evidence type="ECO:0000256" key="5">
    <source>
        <dbReference type="ARBA" id="ARBA00022723"/>
    </source>
</evidence>
<dbReference type="PROSITE" id="PS00821">
    <property type="entry name" value="CYTO_HEME_LYASE_1"/>
    <property type="match status" value="1"/>
</dbReference>
<keyword evidence="11" id="KW-0456">Lyase</keyword>
<name>A0AAD9EI72_9PEZI</name>
<evidence type="ECO:0000256" key="7">
    <source>
        <dbReference type="ARBA" id="ARBA00022801"/>
    </source>
</evidence>
<evidence type="ECO:0000256" key="10">
    <source>
        <dbReference type="ARBA" id="ARBA00023136"/>
    </source>
</evidence>
<reference evidence="14" key="1">
    <citation type="submission" date="2023-01" db="EMBL/GenBank/DDBJ databases">
        <title>Colletotrichum chrysophilum M932 genome sequence.</title>
        <authorList>
            <person name="Baroncelli R."/>
        </authorList>
    </citation>
    <scope>NUCLEOTIDE SEQUENCE</scope>
    <source>
        <strain evidence="14">M932</strain>
    </source>
</reference>
<dbReference type="Gene3D" id="2.60.120.260">
    <property type="entry name" value="Galactose-binding domain-like"/>
    <property type="match status" value="1"/>
</dbReference>
<dbReference type="InterPro" id="IPR005674">
    <property type="entry name" value="CocE/Ser_esterase"/>
</dbReference>
<feature type="region of interest" description="Disordered" evidence="12">
    <location>
        <begin position="662"/>
        <end position="693"/>
    </location>
</feature>
<dbReference type="InterPro" id="IPR000511">
    <property type="entry name" value="Holocyt_c/c1_synthase"/>
</dbReference>
<evidence type="ECO:0000256" key="6">
    <source>
        <dbReference type="ARBA" id="ARBA00022792"/>
    </source>
</evidence>
<dbReference type="SUPFAM" id="SSF49785">
    <property type="entry name" value="Galactose-binding domain-like"/>
    <property type="match status" value="1"/>
</dbReference>
<dbReference type="Pfam" id="PF01265">
    <property type="entry name" value="Cyto_heme_lyase"/>
    <property type="match status" value="1"/>
</dbReference>
<evidence type="ECO:0000313" key="14">
    <source>
        <dbReference type="EMBL" id="KAK1848447.1"/>
    </source>
</evidence>
<dbReference type="AlphaFoldDB" id="A0AAD9EI72"/>
<evidence type="ECO:0000256" key="2">
    <source>
        <dbReference type="ARBA" id="ARBA00007255"/>
    </source>
</evidence>
<protein>
    <recommendedName>
        <fullName evidence="3">holocytochrome-c synthase</fullName>
        <ecNumber evidence="3">4.4.1.17</ecNumber>
    </recommendedName>
</protein>
<feature type="compositionally biased region" description="Pro residues" evidence="12">
    <location>
        <begin position="775"/>
        <end position="784"/>
    </location>
</feature>
<feature type="compositionally biased region" description="Polar residues" evidence="12">
    <location>
        <begin position="824"/>
        <end position="837"/>
    </location>
</feature>
<dbReference type="Gene3D" id="3.40.50.1820">
    <property type="entry name" value="alpha/beta hydrolase"/>
    <property type="match status" value="1"/>
</dbReference>
<dbReference type="EMBL" id="JAQOWY010000171">
    <property type="protein sequence ID" value="KAK1848447.1"/>
    <property type="molecule type" value="Genomic_DNA"/>
</dbReference>
<proteinExistence type="inferred from homology"/>
<dbReference type="Gene3D" id="1.10.3020.20">
    <property type="match status" value="1"/>
</dbReference>
<dbReference type="EC" id="4.4.1.17" evidence="3"/>
<feature type="domain" description="Xaa-Pro dipeptidyl-peptidase C-terminal" evidence="13">
    <location>
        <begin position="324"/>
        <end position="588"/>
    </location>
</feature>
<dbReference type="GO" id="GO:0008239">
    <property type="term" value="F:dipeptidyl-peptidase activity"/>
    <property type="evidence" value="ECO:0007669"/>
    <property type="project" value="InterPro"/>
</dbReference>
<keyword evidence="8" id="KW-0408">Iron</keyword>
<dbReference type="InterPro" id="IPR029058">
    <property type="entry name" value="AB_hydrolase_fold"/>
</dbReference>
<keyword evidence="10" id="KW-0472">Membrane</keyword>
<dbReference type="Pfam" id="PF02129">
    <property type="entry name" value="Peptidase_S15"/>
    <property type="match status" value="1"/>
</dbReference>
<feature type="compositionally biased region" description="Low complexity" evidence="12">
    <location>
        <begin position="804"/>
        <end position="816"/>
    </location>
</feature>
<dbReference type="InterPro" id="IPR008979">
    <property type="entry name" value="Galactose-bd-like_sf"/>
</dbReference>
<evidence type="ECO:0000256" key="11">
    <source>
        <dbReference type="ARBA" id="ARBA00023239"/>
    </source>
</evidence>
<dbReference type="GO" id="GO:0004408">
    <property type="term" value="F:holocytochrome-c synthase activity"/>
    <property type="evidence" value="ECO:0007669"/>
    <property type="project" value="UniProtKB-EC"/>
</dbReference>
<evidence type="ECO:0000256" key="1">
    <source>
        <dbReference type="ARBA" id="ARBA00004273"/>
    </source>
</evidence>
<evidence type="ECO:0000256" key="9">
    <source>
        <dbReference type="ARBA" id="ARBA00023128"/>
    </source>
</evidence>
<feature type="compositionally biased region" description="Low complexity" evidence="12">
    <location>
        <begin position="662"/>
        <end position="674"/>
    </location>
</feature>
<dbReference type="Proteomes" id="UP001243330">
    <property type="component" value="Unassembled WGS sequence"/>
</dbReference>
<dbReference type="InterPro" id="IPR000383">
    <property type="entry name" value="Xaa-Pro-like_dom"/>
</dbReference>
<keyword evidence="9" id="KW-0496">Mitochondrion</keyword>
<dbReference type="SUPFAM" id="SSF53474">
    <property type="entry name" value="alpha/beta-Hydrolases"/>
    <property type="match status" value="1"/>
</dbReference>
<comment type="caution">
    <text evidence="14">The sequence shown here is derived from an EMBL/GenBank/DDBJ whole genome shotgun (WGS) entry which is preliminary data.</text>
</comment>
<comment type="similarity">
    <text evidence="2">Belongs to the cytochrome c-type heme lyase family.</text>
</comment>
<evidence type="ECO:0000259" key="13">
    <source>
        <dbReference type="SMART" id="SM00939"/>
    </source>
</evidence>
<keyword evidence="6" id="KW-0999">Mitochondrion inner membrane</keyword>
<feature type="region of interest" description="Disordered" evidence="12">
    <location>
        <begin position="733"/>
        <end position="843"/>
    </location>
</feature>
<dbReference type="PROSITE" id="PS00822">
    <property type="entry name" value="CYTO_HEME_LYASE_2"/>
    <property type="match status" value="1"/>
</dbReference>
<dbReference type="PANTHER" id="PTHR12743:SF0">
    <property type="entry name" value="HOLOCYTOCHROME C-TYPE SYNTHASE"/>
    <property type="match status" value="1"/>
</dbReference>
<dbReference type="Pfam" id="PF08530">
    <property type="entry name" value="PepX_C"/>
    <property type="match status" value="1"/>
</dbReference>
<evidence type="ECO:0000256" key="3">
    <source>
        <dbReference type="ARBA" id="ARBA00012218"/>
    </source>
</evidence>
<keyword evidence="4" id="KW-0349">Heme</keyword>
<dbReference type="NCBIfam" id="TIGR00976">
    <property type="entry name" value="CocE_NonD"/>
    <property type="match status" value="1"/>
</dbReference>
<feature type="compositionally biased region" description="Pro residues" evidence="12">
    <location>
        <begin position="675"/>
        <end position="689"/>
    </location>
</feature>
<evidence type="ECO:0000256" key="8">
    <source>
        <dbReference type="ARBA" id="ARBA00023004"/>
    </source>
</evidence>
<gene>
    <name evidence="14" type="ORF">CCHR01_08909</name>
</gene>
<comment type="subcellular location">
    <subcellularLocation>
        <location evidence="1">Mitochondrion inner membrane</location>
    </subcellularLocation>
</comment>